<dbReference type="Proteomes" id="UP000770717">
    <property type="component" value="Unassembled WGS sequence"/>
</dbReference>
<gene>
    <name evidence="7" type="ORF">GDO78_004704</name>
</gene>
<accession>A0A8J6K414</accession>
<evidence type="ECO:0000256" key="5">
    <source>
        <dbReference type="SAM" id="MobiDB-lite"/>
    </source>
</evidence>
<reference evidence="7" key="1">
    <citation type="thesis" date="2020" institute="ProQuest LLC" country="789 East Eisenhower Parkway, Ann Arbor, MI, USA">
        <title>Comparative Genomics and Chromosome Evolution.</title>
        <authorList>
            <person name="Mudd A.B."/>
        </authorList>
    </citation>
    <scope>NUCLEOTIDE SEQUENCE</scope>
    <source>
        <strain evidence="7">HN-11 Male</strain>
        <tissue evidence="7">Kidney and liver</tissue>
    </source>
</reference>
<dbReference type="SUPFAM" id="SSF47954">
    <property type="entry name" value="Cyclin-like"/>
    <property type="match status" value="1"/>
</dbReference>
<evidence type="ECO:0000256" key="4">
    <source>
        <dbReference type="ARBA" id="ARBA00023306"/>
    </source>
</evidence>
<sequence length="484" mass="53850">MAAATCGSPGVTGPGGRSGESSHGHLSQRRKRGSDSRRRQAALFFLNNISLDGRPLCPAPQPAWEPAREVLEPPATAPLTPSPRLLPANGPRIVLSRDSPLPEGKSGSGTPAARTAPSSLAGLSGGPEKQRRRHLSQRCSLEVLEDIAEFAPMQRSKLVPESPRQSVLRKTHFIKSMRQYDTRNSRIVLICAKRSLCAAFSIIPYGDSLRMSELRVEGIKQRHPSGGAASITDQTFGMEGVELGAEGEVVSYAKFLYPTNALVSQKEDPQPPQIRPAVHDTSKRNFSNARFTPVSAVGDHGTELDSIEYNPNILDDPQWPCGKHKRVLIFASYMTTVIEYVKPSDLKKDMNEMFKEKFPNVKLTLSKIRSLKREMRNMAQECNMEPVTVAMSYVYFEKLVLQGRVNKQNRKLCAGACVLLAAKISSDFKKPELKHLLDKLEERFRANRRDLVAFELTVLVAMELALYLPEAQVLPHYRRLTKQQ</sequence>
<dbReference type="EMBL" id="WNTK01000013">
    <property type="protein sequence ID" value="KAG9474544.1"/>
    <property type="molecule type" value="Genomic_DNA"/>
</dbReference>
<dbReference type="GO" id="GO:0051726">
    <property type="term" value="P:regulation of cell cycle"/>
    <property type="evidence" value="ECO:0007669"/>
    <property type="project" value="InterPro"/>
</dbReference>
<dbReference type="PANTHER" id="PTHR22896">
    <property type="entry name" value="CDK5 AND ABL1 ENZYME SUBSTRATE 1"/>
    <property type="match status" value="1"/>
</dbReference>
<dbReference type="PANTHER" id="PTHR22896:SF3">
    <property type="entry name" value="CDK5 AND ABL1 ENZYME SUBSTRATE 2"/>
    <property type="match status" value="1"/>
</dbReference>
<evidence type="ECO:0000313" key="7">
    <source>
        <dbReference type="EMBL" id="KAG9474544.1"/>
    </source>
</evidence>
<keyword evidence="4" id="KW-0131">Cell cycle</keyword>
<protein>
    <recommendedName>
        <fullName evidence="6">Cyclin N-terminal domain-containing protein</fullName>
    </recommendedName>
</protein>
<name>A0A8J6K414_ELECQ</name>
<dbReference type="InterPro" id="IPR036915">
    <property type="entry name" value="Cyclin-like_sf"/>
</dbReference>
<feature type="region of interest" description="Disordered" evidence="5">
    <location>
        <begin position="1"/>
        <end position="39"/>
    </location>
</feature>
<evidence type="ECO:0000256" key="3">
    <source>
        <dbReference type="ARBA" id="ARBA00022618"/>
    </source>
</evidence>
<feature type="domain" description="Cyclin N-terminal" evidence="6">
    <location>
        <begin position="374"/>
        <end position="464"/>
    </location>
</feature>
<dbReference type="CDD" id="cd20603">
    <property type="entry name" value="CYCLIN_CABLES2"/>
    <property type="match status" value="1"/>
</dbReference>
<dbReference type="OrthoDB" id="5353095at2759"/>
<keyword evidence="8" id="KW-1185">Reference proteome</keyword>
<comment type="caution">
    <text evidence="7">The sequence shown here is derived from an EMBL/GenBank/DDBJ whole genome shotgun (WGS) entry which is preliminary data.</text>
</comment>
<dbReference type="InterPro" id="IPR012388">
    <property type="entry name" value="CABLES1/2"/>
</dbReference>
<keyword evidence="3" id="KW-0132">Cell division</keyword>
<dbReference type="GO" id="GO:0005829">
    <property type="term" value="C:cytosol"/>
    <property type="evidence" value="ECO:0007669"/>
    <property type="project" value="UniProtKB-ARBA"/>
</dbReference>
<comment type="similarity">
    <text evidence="1">Belongs to the cyclin family.</text>
</comment>
<dbReference type="PIRSF" id="PIRSF025798">
    <property type="entry name" value="Cables"/>
    <property type="match status" value="1"/>
</dbReference>
<dbReference type="AlphaFoldDB" id="A0A8J6K414"/>
<evidence type="ECO:0000313" key="8">
    <source>
        <dbReference type="Proteomes" id="UP000770717"/>
    </source>
</evidence>
<feature type="region of interest" description="Disordered" evidence="5">
    <location>
        <begin position="73"/>
        <end position="136"/>
    </location>
</feature>
<organism evidence="7 8">
    <name type="scientific">Eleutherodactylus coqui</name>
    <name type="common">Puerto Rican coqui</name>
    <dbReference type="NCBI Taxonomy" id="57060"/>
    <lineage>
        <taxon>Eukaryota</taxon>
        <taxon>Metazoa</taxon>
        <taxon>Chordata</taxon>
        <taxon>Craniata</taxon>
        <taxon>Vertebrata</taxon>
        <taxon>Euteleostomi</taxon>
        <taxon>Amphibia</taxon>
        <taxon>Batrachia</taxon>
        <taxon>Anura</taxon>
        <taxon>Neobatrachia</taxon>
        <taxon>Hyloidea</taxon>
        <taxon>Eleutherodactylidae</taxon>
        <taxon>Eleutherodactylinae</taxon>
        <taxon>Eleutherodactylus</taxon>
        <taxon>Eleutherodactylus</taxon>
    </lineage>
</organism>
<dbReference type="Pfam" id="PF00134">
    <property type="entry name" value="Cyclin_N"/>
    <property type="match status" value="1"/>
</dbReference>
<dbReference type="Gene3D" id="1.10.472.10">
    <property type="entry name" value="Cyclin-like"/>
    <property type="match status" value="1"/>
</dbReference>
<keyword evidence="2" id="KW-0597">Phosphoprotein</keyword>
<dbReference type="GO" id="GO:0051301">
    <property type="term" value="P:cell division"/>
    <property type="evidence" value="ECO:0007669"/>
    <property type="project" value="UniProtKB-KW"/>
</dbReference>
<dbReference type="FunFam" id="1.10.472.10:FF:000020">
    <property type="entry name" value="CDK5 and ABL1 enzyme substrate 1"/>
    <property type="match status" value="1"/>
</dbReference>
<proteinExistence type="inferred from homology"/>
<dbReference type="InterPro" id="IPR006671">
    <property type="entry name" value="Cyclin_N"/>
</dbReference>
<evidence type="ECO:0000256" key="2">
    <source>
        <dbReference type="ARBA" id="ARBA00022553"/>
    </source>
</evidence>
<evidence type="ECO:0000259" key="6">
    <source>
        <dbReference type="Pfam" id="PF00134"/>
    </source>
</evidence>
<evidence type="ECO:0000256" key="1">
    <source>
        <dbReference type="ARBA" id="ARBA00008742"/>
    </source>
</evidence>